<evidence type="ECO:0000256" key="1">
    <source>
        <dbReference type="ARBA" id="ARBA00004141"/>
    </source>
</evidence>
<dbReference type="PANTHER" id="PTHR11706">
    <property type="entry name" value="SOLUTE CARRIER PROTEIN FAMILY 11 MEMBER"/>
    <property type="match status" value="1"/>
</dbReference>
<feature type="transmembrane region" description="Helical" evidence="5">
    <location>
        <begin position="370"/>
        <end position="387"/>
    </location>
</feature>
<proteinExistence type="predicted"/>
<dbReference type="GO" id="GO:0015086">
    <property type="term" value="F:cadmium ion transmembrane transporter activity"/>
    <property type="evidence" value="ECO:0007669"/>
    <property type="project" value="TreeGrafter"/>
</dbReference>
<protein>
    <submittedName>
        <fullName evidence="6">Mn2+/Fe2+ NRAMP family transporter</fullName>
    </submittedName>
</protein>
<evidence type="ECO:0000256" key="2">
    <source>
        <dbReference type="ARBA" id="ARBA00022692"/>
    </source>
</evidence>
<dbReference type="NCBIfam" id="NF037982">
    <property type="entry name" value="Nramp_1"/>
    <property type="match status" value="1"/>
</dbReference>
<keyword evidence="2 5" id="KW-0812">Transmembrane</keyword>
<evidence type="ECO:0000313" key="7">
    <source>
        <dbReference type="Proteomes" id="UP000523007"/>
    </source>
</evidence>
<reference evidence="6 7" key="1">
    <citation type="submission" date="2020-08" db="EMBL/GenBank/DDBJ databases">
        <title>Sequencing the genomes of 1000 actinobacteria strains.</title>
        <authorList>
            <person name="Klenk H.-P."/>
        </authorList>
    </citation>
    <scope>NUCLEOTIDE SEQUENCE [LARGE SCALE GENOMIC DNA]</scope>
    <source>
        <strain evidence="6 7">DSM 102030</strain>
    </source>
</reference>
<sequence>MQRHSGAKTPSTAPGARTAVPASFLDYMKSMGPGIVVVMSWLGTGDFISASVSGANYGYALLWTLLVAVISRYFIVSAISKYQLCNAVGDETILDGYRRVWKGFPIYLGITTCILGFVYCSFLLLAAGTALDRLLFSALLPLGAWGTPAGAVVTFLLAVFLVTRRKQHFRWLEVVAQITMAVLVLSFLIALVGTGVDVGGFFSGLTFKLPPGEAGYITAVSTAVGLIGAVGGSAANLLYPYLIHEKGWRGPEHRKLQRIDLLFGTSVMFGLVLAVWVVAAETLHGTDAEITSESGLAFMMEQAIGPAGPPIMWCAIFFTVFNNIVTQPRVFVRMLIEAVYMSRPEREERIRLRHQDTVTSPKETFTRDPLFWGILIPAMALPLVFSLPGMPGMVVITLLGNSFNVLTVPAIIVGLIIMTTRRDLMLRPYINRWWETAILVAIGAVGLWATYELILSIASTVTGG</sequence>
<keyword evidence="3 5" id="KW-1133">Transmembrane helix</keyword>
<dbReference type="Proteomes" id="UP000523007">
    <property type="component" value="Unassembled WGS sequence"/>
</dbReference>
<dbReference type="AlphaFoldDB" id="A0A7W7W1L9"/>
<dbReference type="InterPro" id="IPR001046">
    <property type="entry name" value="NRAMP_fam"/>
</dbReference>
<feature type="transmembrane region" description="Helical" evidence="5">
    <location>
        <begin position="393"/>
        <end position="417"/>
    </location>
</feature>
<dbReference type="GO" id="GO:0005384">
    <property type="term" value="F:manganese ion transmembrane transporter activity"/>
    <property type="evidence" value="ECO:0007669"/>
    <property type="project" value="TreeGrafter"/>
</dbReference>
<feature type="transmembrane region" description="Helical" evidence="5">
    <location>
        <begin position="259"/>
        <end position="279"/>
    </location>
</feature>
<dbReference type="EMBL" id="JACHJT010000001">
    <property type="protein sequence ID" value="MBB4931122.1"/>
    <property type="molecule type" value="Genomic_DNA"/>
</dbReference>
<feature type="transmembrane region" description="Helical" evidence="5">
    <location>
        <begin position="307"/>
        <end position="325"/>
    </location>
</feature>
<dbReference type="GO" id="GO:0005886">
    <property type="term" value="C:plasma membrane"/>
    <property type="evidence" value="ECO:0007669"/>
    <property type="project" value="TreeGrafter"/>
</dbReference>
<keyword evidence="7" id="KW-1185">Reference proteome</keyword>
<gene>
    <name evidence="6" type="ORF">F4561_001942</name>
</gene>
<dbReference type="RefSeq" id="WP_184576845.1">
    <property type="nucleotide sequence ID" value="NZ_JACHJT010000001.1"/>
</dbReference>
<feature type="transmembrane region" description="Helical" evidence="5">
    <location>
        <begin position="216"/>
        <end position="239"/>
    </location>
</feature>
<feature type="transmembrane region" description="Helical" evidence="5">
    <location>
        <begin position="174"/>
        <end position="196"/>
    </location>
</feature>
<evidence type="ECO:0000256" key="3">
    <source>
        <dbReference type="ARBA" id="ARBA00022989"/>
    </source>
</evidence>
<keyword evidence="4 5" id="KW-0472">Membrane</keyword>
<dbReference type="Pfam" id="PF01566">
    <property type="entry name" value="Nramp"/>
    <property type="match status" value="1"/>
</dbReference>
<dbReference type="GO" id="GO:0034755">
    <property type="term" value="P:iron ion transmembrane transport"/>
    <property type="evidence" value="ECO:0007669"/>
    <property type="project" value="TreeGrafter"/>
</dbReference>
<comment type="caution">
    <text evidence="6">The sequence shown here is derived from an EMBL/GenBank/DDBJ whole genome shotgun (WGS) entry which is preliminary data.</text>
</comment>
<feature type="transmembrane region" description="Helical" evidence="5">
    <location>
        <begin position="106"/>
        <end position="130"/>
    </location>
</feature>
<feature type="transmembrane region" description="Helical" evidence="5">
    <location>
        <begin position="142"/>
        <end position="162"/>
    </location>
</feature>
<evidence type="ECO:0000256" key="4">
    <source>
        <dbReference type="ARBA" id="ARBA00023136"/>
    </source>
</evidence>
<feature type="transmembrane region" description="Helical" evidence="5">
    <location>
        <begin position="57"/>
        <end position="75"/>
    </location>
</feature>
<name>A0A7W7W1L9_9ACTN</name>
<dbReference type="PANTHER" id="PTHR11706:SF3">
    <property type="entry name" value="METAL ION TRANSPORT PROTEIN"/>
    <property type="match status" value="1"/>
</dbReference>
<evidence type="ECO:0000313" key="6">
    <source>
        <dbReference type="EMBL" id="MBB4931122.1"/>
    </source>
</evidence>
<feature type="transmembrane region" description="Helical" evidence="5">
    <location>
        <begin position="437"/>
        <end position="458"/>
    </location>
</feature>
<feature type="transmembrane region" description="Helical" evidence="5">
    <location>
        <begin position="31"/>
        <end position="51"/>
    </location>
</feature>
<comment type="subcellular location">
    <subcellularLocation>
        <location evidence="1">Membrane</location>
        <topology evidence="1">Multi-pass membrane protein</topology>
    </subcellularLocation>
</comment>
<evidence type="ECO:0000256" key="5">
    <source>
        <dbReference type="SAM" id="Phobius"/>
    </source>
</evidence>
<accession>A0A7W7W1L9</accession>
<organism evidence="6 7">
    <name type="scientific">Lipingzhangella halophila</name>
    <dbReference type="NCBI Taxonomy" id="1783352"/>
    <lineage>
        <taxon>Bacteria</taxon>
        <taxon>Bacillati</taxon>
        <taxon>Actinomycetota</taxon>
        <taxon>Actinomycetes</taxon>
        <taxon>Streptosporangiales</taxon>
        <taxon>Nocardiopsidaceae</taxon>
        <taxon>Lipingzhangella</taxon>
    </lineage>
</organism>